<dbReference type="Pfam" id="PF05791">
    <property type="entry name" value="Bacillus_HBL"/>
    <property type="match status" value="1"/>
</dbReference>
<protein>
    <recommendedName>
        <fullName evidence="6">HBL/NHE enterotoxin family protein</fullName>
    </recommendedName>
</protein>
<feature type="transmembrane region" description="Helical" evidence="1">
    <location>
        <begin position="222"/>
        <end position="247"/>
    </location>
</feature>
<dbReference type="RefSeq" id="WP_028018976.1">
    <property type="nucleotide sequence ID" value="NZ_JAWDAX010000001.1"/>
</dbReference>
<evidence type="ECO:0000313" key="3">
    <source>
        <dbReference type="EMBL" id="RXW26957.1"/>
    </source>
</evidence>
<dbReference type="Proteomes" id="UP000290875">
    <property type="component" value="Unassembled WGS sequence"/>
</dbReference>
<evidence type="ECO:0000313" key="5">
    <source>
        <dbReference type="Proteomes" id="UP000290875"/>
    </source>
</evidence>
<sequence length="380" mass="39202">MLNHILQAGTNPSINSNNMKASADASTTAAVIIQNYVGTILTQADLSLPDILPDLPEHQAKARDHATSWRDVIQPQMISTNTDIVSFSNNFDSYYDPLVKLAVKIQQNPSDTASINTFKLGVQQLQALVAQKQTATHNVVNSVGGFQTTLAEDARNFASDFTTAEAALAGKDGQIAALGKQIDAINSAMSKDLTMIAAGSTAAVVGGLMIAVGALAEIATAGVSTALIVGGLVVVGAGAGVAIAGGVDYAKQTSALSTAITTKTKLQQQYSATKNVNTIVQNLSGQASAAVQAAGSLLAGWQTLEQDFIVFQSALTSATPDLGYFLIAQLNAAKADWDDVGNHARKLLDYGSLPVSNASVTSSGILLPNPTATFARLAAA</sequence>
<evidence type="ECO:0008006" key="6">
    <source>
        <dbReference type="Google" id="ProtNLM"/>
    </source>
</evidence>
<dbReference type="SUPFAM" id="SSF58100">
    <property type="entry name" value="Bacterial hemolysins"/>
    <property type="match status" value="1"/>
</dbReference>
<keyword evidence="1" id="KW-0812">Transmembrane</keyword>
<dbReference type="OrthoDB" id="1157384at2"/>
<dbReference type="AlphaFoldDB" id="A0A2T4Y228"/>
<dbReference type="InterPro" id="IPR008414">
    <property type="entry name" value="HBL"/>
</dbReference>
<dbReference type="InterPro" id="IPR052785">
    <property type="entry name" value="Enterotoxin_cmpnt"/>
</dbReference>
<dbReference type="Gene3D" id="1.20.1170.10">
    <property type="match status" value="1"/>
</dbReference>
<dbReference type="PANTHER" id="PTHR38443:SF2">
    <property type="entry name" value="NON-HEMOLYTIC ENTEROTOXIN LYTIC COMPONENT L1"/>
    <property type="match status" value="1"/>
</dbReference>
<dbReference type="EMBL" id="PZPP01000009">
    <property type="protein sequence ID" value="PTM36225.1"/>
    <property type="molecule type" value="Genomic_DNA"/>
</dbReference>
<evidence type="ECO:0000313" key="2">
    <source>
        <dbReference type="EMBL" id="PTM36225.1"/>
    </source>
</evidence>
<comment type="caution">
    <text evidence="2">The sequence shown here is derived from an EMBL/GenBank/DDBJ whole genome shotgun (WGS) entry which is preliminary data.</text>
</comment>
<gene>
    <name evidence="2" type="ORF">DA103_07575</name>
    <name evidence="3" type="ORF">DM877_22005</name>
</gene>
<keyword evidence="1" id="KW-1133">Transmembrane helix</keyword>
<name>A0A2T4Y228_ENTCL</name>
<feature type="transmembrane region" description="Helical" evidence="1">
    <location>
        <begin position="193"/>
        <end position="216"/>
    </location>
</feature>
<reference evidence="3 5" key="2">
    <citation type="submission" date="2018-06" db="EMBL/GenBank/DDBJ databases">
        <title>Carbapenemase-producing Enterobacteriaceae present in wastewater treatment plant effluent and nearby surface waters in the US.</title>
        <authorList>
            <person name="Mathys D.A."/>
            <person name="Mollenkopf D.F."/>
            <person name="Feicht S.M."/>
            <person name="Adams R.J."/>
            <person name="Albers A.L."/>
            <person name="Grooters S.V."/>
            <person name="Stuever D.M."/>
            <person name="Daniels J.B."/>
            <person name="Wittum T.E."/>
        </authorList>
    </citation>
    <scope>NUCLEOTIDE SEQUENCE [LARGE SCALE GENOMIC DNA]</scope>
    <source>
        <strain evidence="3 5">GEO_4_Eff_A</strain>
    </source>
</reference>
<keyword evidence="1" id="KW-0472">Membrane</keyword>
<organism evidence="2 4">
    <name type="scientific">Enterobacter cloacae</name>
    <dbReference type="NCBI Taxonomy" id="550"/>
    <lineage>
        <taxon>Bacteria</taxon>
        <taxon>Pseudomonadati</taxon>
        <taxon>Pseudomonadota</taxon>
        <taxon>Gammaproteobacteria</taxon>
        <taxon>Enterobacterales</taxon>
        <taxon>Enterobacteriaceae</taxon>
        <taxon>Enterobacter</taxon>
        <taxon>Enterobacter cloacae complex</taxon>
    </lineage>
</organism>
<dbReference type="Proteomes" id="UP000241614">
    <property type="component" value="Unassembled WGS sequence"/>
</dbReference>
<reference evidence="2 4" key="1">
    <citation type="submission" date="2018-04" db="EMBL/GenBank/DDBJ databases">
        <title>Genome sequencing reveals highly heavy metal resistance and biotechnology application of the novel Enterobacter cloacae amazonensis isolated from wastewater river in Manaus - Amazonas.</title>
        <authorList>
            <person name="Astolfi M.C.T."/>
            <person name="Carvalho E.B.D.S."/>
            <person name="Lacerda L.B."/>
            <person name="Pinto M.V."/>
            <person name="Nogueira V.B."/>
            <person name="Barros A.M."/>
            <person name="Astolfi-Filho S."/>
        </authorList>
    </citation>
    <scope>NUCLEOTIDE SEQUENCE [LARGE SCALE GENOMIC DNA]</scope>
    <source>
        <strain evidence="4">amazonensis</strain>
        <strain evidence="2">Amazonensis</strain>
    </source>
</reference>
<dbReference type="PANTHER" id="PTHR38443">
    <property type="match status" value="1"/>
</dbReference>
<evidence type="ECO:0000313" key="4">
    <source>
        <dbReference type="Proteomes" id="UP000241614"/>
    </source>
</evidence>
<proteinExistence type="predicted"/>
<evidence type="ECO:0000256" key="1">
    <source>
        <dbReference type="SAM" id="Phobius"/>
    </source>
</evidence>
<accession>A0A2T4Y228</accession>
<dbReference type="GO" id="GO:0016020">
    <property type="term" value="C:membrane"/>
    <property type="evidence" value="ECO:0007669"/>
    <property type="project" value="InterPro"/>
</dbReference>
<dbReference type="EMBL" id="QJSL01000025">
    <property type="protein sequence ID" value="RXW26957.1"/>
    <property type="molecule type" value="Genomic_DNA"/>
</dbReference>